<evidence type="ECO:0000313" key="5">
    <source>
        <dbReference type="Proteomes" id="UP000028045"/>
    </source>
</evidence>
<dbReference type="Proteomes" id="UP000028045">
    <property type="component" value="Unassembled WGS sequence"/>
</dbReference>
<dbReference type="Gene3D" id="1.25.40.20">
    <property type="entry name" value="Ankyrin repeat-containing domain"/>
    <property type="match status" value="2"/>
</dbReference>
<evidence type="ECO:0000256" key="1">
    <source>
        <dbReference type="ARBA" id="ARBA00022737"/>
    </source>
</evidence>
<feature type="chain" id="PRO_5001771730" evidence="3">
    <location>
        <begin position="20"/>
        <end position="521"/>
    </location>
</feature>
<keyword evidence="5" id="KW-1185">Reference proteome</keyword>
<dbReference type="Pfam" id="PF12796">
    <property type="entry name" value="Ank_2"/>
    <property type="match status" value="2"/>
</dbReference>
<proteinExistence type="predicted"/>
<dbReference type="InterPro" id="IPR002110">
    <property type="entry name" value="Ankyrin_rpt"/>
</dbReference>
<name>A0A084B4V8_STACB</name>
<keyword evidence="1" id="KW-0677">Repeat</keyword>
<organism evidence="4 5">
    <name type="scientific">Stachybotrys chartarum (strain CBS 109288 / IBT 7711)</name>
    <name type="common">Toxic black mold</name>
    <name type="synonym">Stilbospora chartarum</name>
    <dbReference type="NCBI Taxonomy" id="1280523"/>
    <lineage>
        <taxon>Eukaryota</taxon>
        <taxon>Fungi</taxon>
        <taxon>Dikarya</taxon>
        <taxon>Ascomycota</taxon>
        <taxon>Pezizomycotina</taxon>
        <taxon>Sordariomycetes</taxon>
        <taxon>Hypocreomycetidae</taxon>
        <taxon>Hypocreales</taxon>
        <taxon>Stachybotryaceae</taxon>
        <taxon>Stachybotrys</taxon>
    </lineage>
</organism>
<evidence type="ECO:0000256" key="3">
    <source>
        <dbReference type="SAM" id="SignalP"/>
    </source>
</evidence>
<protein>
    <submittedName>
        <fullName evidence="4">Uncharacterized protein</fullName>
    </submittedName>
</protein>
<dbReference type="HOGENOM" id="CLU_039767_0_0_1"/>
<dbReference type="AlphaFoldDB" id="A0A084B4V8"/>
<dbReference type="InterPro" id="IPR036770">
    <property type="entry name" value="Ankyrin_rpt-contain_sf"/>
</dbReference>
<accession>A0A084B4V8</accession>
<reference evidence="4 5" key="1">
    <citation type="journal article" date="2014" name="BMC Genomics">
        <title>Comparative genome sequencing reveals chemotype-specific gene clusters in the toxigenic black mold Stachybotrys.</title>
        <authorList>
            <person name="Semeiks J."/>
            <person name="Borek D."/>
            <person name="Otwinowski Z."/>
            <person name="Grishin N.V."/>
        </authorList>
    </citation>
    <scope>NUCLEOTIDE SEQUENCE [LARGE SCALE GENOMIC DNA]</scope>
    <source>
        <strain evidence="5">CBS 109288 / IBT 7711</strain>
    </source>
</reference>
<feature type="signal peptide" evidence="3">
    <location>
        <begin position="1"/>
        <end position="19"/>
    </location>
</feature>
<dbReference type="EMBL" id="KL648068">
    <property type="protein sequence ID" value="KEY72587.1"/>
    <property type="molecule type" value="Genomic_DNA"/>
</dbReference>
<evidence type="ECO:0000256" key="2">
    <source>
        <dbReference type="ARBA" id="ARBA00023043"/>
    </source>
</evidence>
<dbReference type="PANTHER" id="PTHR24198:SF165">
    <property type="entry name" value="ANKYRIN REPEAT-CONTAINING PROTEIN-RELATED"/>
    <property type="match status" value="1"/>
</dbReference>
<evidence type="ECO:0000313" key="4">
    <source>
        <dbReference type="EMBL" id="KEY72587.1"/>
    </source>
</evidence>
<keyword evidence="2" id="KW-0040">ANK repeat</keyword>
<keyword evidence="3" id="KW-0732">Signal</keyword>
<dbReference type="PANTHER" id="PTHR24198">
    <property type="entry name" value="ANKYRIN REPEAT AND PROTEIN KINASE DOMAIN-CONTAINING PROTEIN"/>
    <property type="match status" value="1"/>
</dbReference>
<dbReference type="SMART" id="SM00248">
    <property type="entry name" value="ANK"/>
    <property type="match status" value="5"/>
</dbReference>
<gene>
    <name evidence="4" type="ORF">S7711_11459</name>
</gene>
<sequence length="521" mass="58734">MLRLTLLAALWLTCPRGLGNMLDNTNTGVEWSYSLPKTDRTAIGTAADEDQSVIQTSFFPPWTYVHLIKAAEVGDEQRVATVLAAGVKPWEEDPGQFVESRPLALAIKYGHLGCVRLLIEAGVDPTLYMFGHVDETDYATDRPLTLAIKYRQLAVVEYLLSLGRATILIGDQYGTATVADIAASQGSLPSLEMIMQYPRYGLLDRYNSSFAKFEASRLLRHAIVSGSCPVIRYAIEVLRIPADSGDQETWKGDRISIEQRHVLFEALMVALDQARMEPIRLLMSYFMRDERGVFPDAYRLDKERLADGRFHAVYQTDDVEAFKFLLDLDSQRRAATRDDIDGFDTQHMILCLQWAVMSGNSKIIRYLVEHHKLPVDVRPKMHTEPPGSRVGVLGRSALQIAVESGHMSIAQYFLEKCNAGFHDAGIMYLRVALDQADENMVRLLLKHGAHLIGGGQGNEDVSRQKDMVIQILRDEGMGIVKFGWKRSYYVEHGDSMKKQTEDAEMRLEVGEDEEWWDRIAG</sequence>
<dbReference type="SUPFAM" id="SSF48403">
    <property type="entry name" value="Ankyrin repeat"/>
    <property type="match status" value="1"/>
</dbReference>